<evidence type="ECO:0000313" key="4">
    <source>
        <dbReference type="EMBL" id="KAK8023898.1"/>
    </source>
</evidence>
<dbReference type="PANTHER" id="PTHR33112:SF8">
    <property type="entry name" value="HETEROKARYON INCOMPATIBILITY DOMAIN-CONTAINING PROTEIN"/>
    <property type="match status" value="1"/>
</dbReference>
<reference evidence="4 5" key="1">
    <citation type="submission" date="2023-01" db="EMBL/GenBank/DDBJ databases">
        <title>Analysis of 21 Apiospora genomes using comparative genomics revels a genus with tremendous synthesis potential of carbohydrate active enzymes and secondary metabolites.</title>
        <authorList>
            <person name="Sorensen T."/>
        </authorList>
    </citation>
    <scope>NUCLEOTIDE SEQUENCE [LARGE SCALE GENOMIC DNA]</scope>
    <source>
        <strain evidence="4 5">CBS 33761</strain>
    </source>
</reference>
<feature type="domain" description="Heterokaryon incompatibility" evidence="3">
    <location>
        <begin position="729"/>
        <end position="876"/>
    </location>
</feature>
<evidence type="ECO:0000256" key="2">
    <source>
        <dbReference type="SAM" id="SignalP"/>
    </source>
</evidence>
<evidence type="ECO:0000313" key="5">
    <source>
        <dbReference type="Proteomes" id="UP001444661"/>
    </source>
</evidence>
<keyword evidence="2" id="KW-0732">Signal</keyword>
<dbReference type="EMBL" id="JAQQWK010000011">
    <property type="protein sequence ID" value="KAK8023898.1"/>
    <property type="molecule type" value="Genomic_DNA"/>
</dbReference>
<feature type="signal peptide" evidence="2">
    <location>
        <begin position="1"/>
        <end position="18"/>
    </location>
</feature>
<organism evidence="4 5">
    <name type="scientific">Apiospora rasikravindrae</name>
    <dbReference type="NCBI Taxonomy" id="990691"/>
    <lineage>
        <taxon>Eukaryota</taxon>
        <taxon>Fungi</taxon>
        <taxon>Dikarya</taxon>
        <taxon>Ascomycota</taxon>
        <taxon>Pezizomycotina</taxon>
        <taxon>Sordariomycetes</taxon>
        <taxon>Xylariomycetidae</taxon>
        <taxon>Amphisphaeriales</taxon>
        <taxon>Apiosporaceae</taxon>
        <taxon>Apiospora</taxon>
    </lineage>
</organism>
<evidence type="ECO:0000256" key="1">
    <source>
        <dbReference type="SAM" id="MobiDB-lite"/>
    </source>
</evidence>
<feature type="chain" id="PRO_5045477446" description="Heterokaryon incompatibility domain-containing protein" evidence="2">
    <location>
        <begin position="19"/>
        <end position="1381"/>
    </location>
</feature>
<accession>A0ABR1S182</accession>
<protein>
    <recommendedName>
        <fullName evidence="3">Heterokaryon incompatibility domain-containing protein</fullName>
    </recommendedName>
</protein>
<comment type="caution">
    <text evidence="4">The sequence shown here is derived from an EMBL/GenBank/DDBJ whole genome shotgun (WGS) entry which is preliminary data.</text>
</comment>
<proteinExistence type="predicted"/>
<sequence length="1381" mass="151108">MHFTNAIAAAILAYCAVAAPAGPTCDSSESVCRKYNANNGLNGAECTVAVAQCIGACQVSFDRCSTAPDANHATCVASLVGCTGKSVEESLKPQSAVARRVPKAPEPSCSDKDDACRTAPGANQAQCSAEKAECKDTCSKAADECRSAPNSNMAQCAAKYSRCLGYNPYAKRGEEPHSETGDALYQPAPHSETGDAVYFDSREEPHSETGDALYQPAPHSETGDAVYFPAESKKITSSLFQQPKANAAAKSCVLKDDACRTAPGANQSQCSAEKAACKATCHADANQCRTKPDANQSACSADYAKCLGENPYAKKRADKPQSSSGSAVHQGNCKDLDDSCRTAPDANMSFCSAQTASCKATCSTENSACRVVPGANMAVCSGEYAQCLGENPYAKRDAPSVLVRLRRAPGQLQGRRRQLPHRPRRQHVALLRPAGRLQGHLLRRQRCVPRRPRRQHERLLRRPYDNSSPEMDDTIKPGSIGPQEAISSSGLTIEDLQSWYLTYMSEDSNKLYKDALMALRTDELNRERIKLIIQQLAVSVNVVGELCAQCQHLMDNWPDYKPWHLKERPNVGRTFNTLELEAAAQSGCKLCTEMLRELEYGRVLDEYRKLEGRLQALGENCETSLFIHERLDERRCPQGGDLLLGFPGRGHAKPGSRVRRINYQVTDPKVNLGETRSLDMAKMWLHECLGSHTSCGSTRKHSAPTRLVWIGDDNVKLMQTKEMEINPPYATLSYCWGTEPFTMLTSGTFDAFLNAIPFSDLPATARDAIHVARELGFSYIWIDALCIIQGDETDWRREAGQMHSVYGGSRVTIAASYAENAYQGCFKEPDHYNHGLHVRITTSKGPRRQSFWGTEKHHTTNPDSTTLATRAWVFQERLLSPRSLYCSKGGLFWECRSMAVSEFAPLKPTRARGSTFVIPENTTWDWGEVIEQYSLARLTYTDDRLPALSGIATRQSEHSADQYLAGMWRNNLAQQLLWSNSGKPEERPARPAPTWSWASIVSDVRSANLRTTNGKRKNKWYIHVIDAWTKVVGPDPHGAVSRGVLTLGCASILRGLLGDTPMCIRVESIRPGVGPARVKGIRIPAQMDCVVEEAIQNLNPVYLLPVSAEVTIVRADFYIEGLILQRCEGPRGRFRRIGYFHSEMISGCSHFPGTGKSKLGLEQLAYHDDLAGSLNEELHQLVDHVGPNTAMEMCDGRIEDMDHRETPYKITIDADESLPLEPSHGILDEIYHVLIADLGVLGVRAAPDDVVHPIPRLGAERARAVGRQRLLHPGAMVPEVPRAAARDVARELPAVRGARRGARRPVLEGRGAADVVAAVVGVRGRLRGGGVAVFVEGGLPESRARDGLGGGVGQGLKGCEKGEEGGACQGNELHLVGSKLQ</sequence>
<dbReference type="Proteomes" id="UP001444661">
    <property type="component" value="Unassembled WGS sequence"/>
</dbReference>
<feature type="compositionally biased region" description="Basic and acidic residues" evidence="1">
    <location>
        <begin position="200"/>
        <end position="209"/>
    </location>
</feature>
<gene>
    <name evidence="4" type="ORF">PG993_011964</name>
</gene>
<keyword evidence="5" id="KW-1185">Reference proteome</keyword>
<feature type="region of interest" description="Disordered" evidence="1">
    <location>
        <begin position="174"/>
        <end position="224"/>
    </location>
</feature>
<dbReference type="InterPro" id="IPR010730">
    <property type="entry name" value="HET"/>
</dbReference>
<dbReference type="PANTHER" id="PTHR33112">
    <property type="entry name" value="DOMAIN PROTEIN, PUTATIVE-RELATED"/>
    <property type="match status" value="1"/>
</dbReference>
<feature type="region of interest" description="Disordered" evidence="1">
    <location>
        <begin position="463"/>
        <end position="482"/>
    </location>
</feature>
<name>A0ABR1S182_9PEZI</name>
<evidence type="ECO:0000259" key="3">
    <source>
        <dbReference type="Pfam" id="PF06985"/>
    </source>
</evidence>
<dbReference type="Pfam" id="PF06985">
    <property type="entry name" value="HET"/>
    <property type="match status" value="1"/>
</dbReference>